<feature type="transmembrane region" description="Helical" evidence="2">
    <location>
        <begin position="181"/>
        <end position="205"/>
    </location>
</feature>
<keyword evidence="2" id="KW-0472">Membrane</keyword>
<dbReference type="EMBL" id="JBBXMP010000070">
    <property type="protein sequence ID" value="KAL0063958.1"/>
    <property type="molecule type" value="Genomic_DNA"/>
</dbReference>
<organism evidence="3 4">
    <name type="scientific">Marasmius tenuissimus</name>
    <dbReference type="NCBI Taxonomy" id="585030"/>
    <lineage>
        <taxon>Eukaryota</taxon>
        <taxon>Fungi</taxon>
        <taxon>Dikarya</taxon>
        <taxon>Basidiomycota</taxon>
        <taxon>Agaricomycotina</taxon>
        <taxon>Agaricomycetes</taxon>
        <taxon>Agaricomycetidae</taxon>
        <taxon>Agaricales</taxon>
        <taxon>Marasmiineae</taxon>
        <taxon>Marasmiaceae</taxon>
        <taxon>Marasmius</taxon>
    </lineage>
</organism>
<sequence>MIEGMSILSTITKDQSTLQLYVRFPPITSTYRLLTVRIALRLRDTLAATVDNDLWQGDNGIISYGSGHSGDWTMVHALSAVYQRNSTTPDLRNYIRDYLTVQYNALSDLATNGSSIYGSSWIGPAGTQLDAGAQSAALALLISAIPLQNNTDSVNAPLTGSGPTQPSGTPPNSSGVSTKDVAIVGGSVGGTLFLTCLGFGMWWLLLRRRRQQKAVDTPGAYKDYQQSLNGTTLDYLVVSPFTEHFKNRSEQAESPDMRTGGVHQDLKQDSGHLVASTRLPRPPSSHRSNTTSSTGAINELVADVRALRLQHSHLQERLWEEDESPPPEYYSVRSVL</sequence>
<feature type="compositionally biased region" description="Low complexity" evidence="1">
    <location>
        <begin position="159"/>
        <end position="175"/>
    </location>
</feature>
<evidence type="ECO:0008006" key="5">
    <source>
        <dbReference type="Google" id="ProtNLM"/>
    </source>
</evidence>
<feature type="region of interest" description="Disordered" evidence="1">
    <location>
        <begin position="153"/>
        <end position="176"/>
    </location>
</feature>
<accession>A0ABR2ZRH3</accession>
<dbReference type="Proteomes" id="UP001437256">
    <property type="component" value="Unassembled WGS sequence"/>
</dbReference>
<comment type="caution">
    <text evidence="3">The sequence shown here is derived from an EMBL/GenBank/DDBJ whole genome shotgun (WGS) entry which is preliminary data.</text>
</comment>
<evidence type="ECO:0000256" key="1">
    <source>
        <dbReference type="SAM" id="MobiDB-lite"/>
    </source>
</evidence>
<feature type="compositionally biased region" description="Polar residues" evidence="1">
    <location>
        <begin position="285"/>
        <end position="296"/>
    </location>
</feature>
<feature type="region of interest" description="Disordered" evidence="1">
    <location>
        <begin position="248"/>
        <end position="297"/>
    </location>
</feature>
<keyword evidence="2" id="KW-0812">Transmembrane</keyword>
<name>A0ABR2ZRH3_9AGAR</name>
<gene>
    <name evidence="3" type="ORF">AAF712_009148</name>
</gene>
<proteinExistence type="predicted"/>
<protein>
    <recommendedName>
        <fullName evidence="5">Glycoside hydrolase family 76 protein</fullName>
    </recommendedName>
</protein>
<keyword evidence="2" id="KW-1133">Transmembrane helix</keyword>
<keyword evidence="4" id="KW-1185">Reference proteome</keyword>
<evidence type="ECO:0000313" key="3">
    <source>
        <dbReference type="EMBL" id="KAL0063958.1"/>
    </source>
</evidence>
<evidence type="ECO:0000256" key="2">
    <source>
        <dbReference type="SAM" id="Phobius"/>
    </source>
</evidence>
<evidence type="ECO:0000313" key="4">
    <source>
        <dbReference type="Proteomes" id="UP001437256"/>
    </source>
</evidence>
<reference evidence="3 4" key="1">
    <citation type="submission" date="2024-05" db="EMBL/GenBank/DDBJ databases">
        <title>A draft genome resource for the thread blight pathogen Marasmius tenuissimus strain MS-2.</title>
        <authorList>
            <person name="Yulfo-Soto G.E."/>
            <person name="Baruah I.K."/>
            <person name="Amoako-Attah I."/>
            <person name="Bukari Y."/>
            <person name="Meinhardt L.W."/>
            <person name="Bailey B.A."/>
            <person name="Cohen S.P."/>
        </authorList>
    </citation>
    <scope>NUCLEOTIDE SEQUENCE [LARGE SCALE GENOMIC DNA]</scope>
    <source>
        <strain evidence="3 4">MS-2</strain>
    </source>
</reference>